<protein>
    <submittedName>
        <fullName evidence="1">Uncharacterized protein</fullName>
    </submittedName>
</protein>
<evidence type="ECO:0000313" key="1">
    <source>
        <dbReference type="EMBL" id="RFA11754.1"/>
    </source>
</evidence>
<evidence type="ECO:0000313" key="2">
    <source>
        <dbReference type="Proteomes" id="UP000256541"/>
    </source>
</evidence>
<comment type="caution">
    <text evidence="1">The sequence shown here is derived from an EMBL/GenBank/DDBJ whole genome shotgun (WGS) entry which is preliminary data.</text>
</comment>
<dbReference type="AlphaFoldDB" id="A0A3E0VP13"/>
<proteinExistence type="predicted"/>
<reference evidence="1 2" key="1">
    <citation type="submission" date="2017-04" db="EMBL/GenBank/DDBJ databases">
        <title>Comparative genome analysis of Subtercola boreus.</title>
        <authorList>
            <person name="Cho Y.-J."/>
            <person name="Cho A."/>
            <person name="Kim O.-S."/>
            <person name="Lee J.-I."/>
        </authorList>
    </citation>
    <scope>NUCLEOTIDE SEQUENCE [LARGE SCALE GENOMIC DNA]</scope>
    <source>
        <strain evidence="1 2">P27479</strain>
    </source>
</reference>
<organism evidence="1 2">
    <name type="scientific">Subtercola boreus</name>
    <dbReference type="NCBI Taxonomy" id="120213"/>
    <lineage>
        <taxon>Bacteria</taxon>
        <taxon>Bacillati</taxon>
        <taxon>Actinomycetota</taxon>
        <taxon>Actinomycetes</taxon>
        <taxon>Micrococcales</taxon>
        <taxon>Microbacteriaceae</taxon>
        <taxon>Subtercola</taxon>
    </lineage>
</organism>
<name>A0A3E0VP13_9MICO</name>
<accession>A0A3E0VP13</accession>
<dbReference type="EMBL" id="NBXB01000054">
    <property type="protein sequence ID" value="RFA11754.1"/>
    <property type="molecule type" value="Genomic_DNA"/>
</dbReference>
<dbReference type="Proteomes" id="UP000256541">
    <property type="component" value="Unassembled WGS sequence"/>
</dbReference>
<sequence>MELTNDERKLLIQGLLQWGGPAYGFDSLAHLMGFESHYDLVYVDGRRIADAIEADEPMAADDWYRALTATEIVFSSYALGAASDWEIVTGFKDARSLELLRAVQHKVSKLPKPQALLDARLEARMQIARRRK</sequence>
<gene>
    <name evidence="1" type="ORF">B7R22_17940</name>
</gene>